<evidence type="ECO:0000313" key="2">
    <source>
        <dbReference type="EMBL" id="EFG10358.1"/>
    </source>
</evidence>
<evidence type="ECO:0000313" key="3">
    <source>
        <dbReference type="Proteomes" id="UP000002357"/>
    </source>
</evidence>
<dbReference type="Proteomes" id="UP000002357">
    <property type="component" value="Chromosome"/>
</dbReference>
<organism evidence="2 3">
    <name type="scientific">Streptomyces clavuligerus</name>
    <dbReference type="NCBI Taxonomy" id="1901"/>
    <lineage>
        <taxon>Bacteria</taxon>
        <taxon>Bacillati</taxon>
        <taxon>Actinomycetota</taxon>
        <taxon>Actinomycetes</taxon>
        <taxon>Kitasatosporales</taxon>
        <taxon>Streptomycetaceae</taxon>
        <taxon>Streptomyces</taxon>
    </lineage>
</organism>
<feature type="compositionally biased region" description="Gly residues" evidence="1">
    <location>
        <begin position="338"/>
        <end position="353"/>
    </location>
</feature>
<feature type="region of interest" description="Disordered" evidence="1">
    <location>
        <begin position="374"/>
        <end position="395"/>
    </location>
</feature>
<dbReference type="AlphaFoldDB" id="E2PZ97"/>
<accession>E2PZ97</accession>
<reference evidence="2 3" key="1">
    <citation type="journal article" date="2010" name="Genome Biol. Evol.">
        <title>The sequence of a 1.8-mb bacterial linear plasmid reveals a rich evolutionary reservoir of secondary metabolic pathways.</title>
        <authorList>
            <person name="Medema M.H."/>
            <person name="Trefzer A."/>
            <person name="Kovalchuk A."/>
            <person name="van den Berg M."/>
            <person name="Mueller U."/>
            <person name="Heijne W."/>
            <person name="Wu L."/>
            <person name="Alam M.T."/>
            <person name="Ronning C.M."/>
            <person name="Nierman W.C."/>
            <person name="Bovenberg R.A.L."/>
            <person name="Breitling R."/>
            <person name="Takano E."/>
        </authorList>
    </citation>
    <scope>NUCLEOTIDE SEQUENCE [LARGE SCALE GENOMIC DNA]</scope>
    <source>
        <strain evidence="3">ATCC 27064 / DSM 738 / JCM 4710 / NBRC 13307 / NCIMB 12785 / NRRL 3585 / VKM Ac-602</strain>
    </source>
</reference>
<feature type="region of interest" description="Disordered" evidence="1">
    <location>
        <begin position="173"/>
        <end position="318"/>
    </location>
</feature>
<proteinExistence type="predicted"/>
<feature type="compositionally biased region" description="Gly residues" evidence="1">
    <location>
        <begin position="212"/>
        <end position="228"/>
    </location>
</feature>
<protein>
    <submittedName>
        <fullName evidence="2">Uncharacterized protein</fullName>
    </submittedName>
</protein>
<evidence type="ECO:0000256" key="1">
    <source>
        <dbReference type="SAM" id="MobiDB-lite"/>
    </source>
</evidence>
<feature type="region of interest" description="Disordered" evidence="1">
    <location>
        <begin position="100"/>
        <end position="120"/>
    </location>
</feature>
<keyword evidence="3" id="KW-1185">Reference proteome</keyword>
<dbReference type="EMBL" id="CM000913">
    <property type="protein sequence ID" value="EFG10358.1"/>
    <property type="molecule type" value="Genomic_DNA"/>
</dbReference>
<feature type="compositionally biased region" description="Gly residues" evidence="1">
    <location>
        <begin position="245"/>
        <end position="266"/>
    </location>
</feature>
<feature type="compositionally biased region" description="Gly residues" evidence="1">
    <location>
        <begin position="183"/>
        <end position="192"/>
    </location>
</feature>
<sequence length="395" mass="35633">MRVFSGTGPVPSHQTRSGVMNLPLPPSGSGGRRLLAVACGVVVLSALAAPAGAEPGKERAVEHGHVVFSDAGTHTWTRPEGVENATVYLWGGSAGGAGGGGGGGGGGGAGGGGGGGAGGAGAGGGAGAFVECHLGRYQLLTVPRNLSVVVGGAGAGGAGGAAGAGGPLGSLTSPSVPATAGTAGTGGTGGGDSRFIATSTVFGPNPADLARAGGGTGGGAPGGGGLGQRGNKAGTNPIDDPFGDTLGGDGRPGAGGHGGTPGGGGDTYCLPKNPPPVLTGGGNGTPGTAGAAGGTGEFTSGGDGGAAGTAGAGGTSPAVSSVTLADGTVFTVPANVRAGGGPGGSGGRGGAGSSGSSVYRNTQNERTLVAARPGVNGAPGSHGGSGSPGLVIVSW</sequence>
<feature type="region of interest" description="Disordered" evidence="1">
    <location>
        <begin position="1"/>
        <end position="22"/>
    </location>
</feature>
<name>E2PZ97_STRCL</name>
<feature type="region of interest" description="Disordered" evidence="1">
    <location>
        <begin position="337"/>
        <end position="359"/>
    </location>
</feature>
<feature type="compositionally biased region" description="Gly residues" evidence="1">
    <location>
        <begin position="279"/>
        <end position="314"/>
    </location>
</feature>
<gene>
    <name evidence="2" type="ORF">SCLAV_5285</name>
</gene>
<dbReference type="STRING" id="1901.BB341_02580"/>